<dbReference type="Pfam" id="PF00342">
    <property type="entry name" value="PGI"/>
    <property type="match status" value="1"/>
</dbReference>
<organism evidence="9 10">
    <name type="scientific">Sulfurimonas autotrophica (strain ATCC BAA-671 / DSM 16294 / JCM 11897 / OK10)</name>
    <dbReference type="NCBI Taxonomy" id="563040"/>
    <lineage>
        <taxon>Bacteria</taxon>
        <taxon>Pseudomonadati</taxon>
        <taxon>Campylobacterota</taxon>
        <taxon>Epsilonproteobacteria</taxon>
        <taxon>Campylobacterales</taxon>
        <taxon>Sulfurimonadaceae</taxon>
        <taxon>Sulfurimonas</taxon>
    </lineage>
</organism>
<dbReference type="InterPro" id="IPR035482">
    <property type="entry name" value="SIS_PGI_2"/>
</dbReference>
<dbReference type="CDD" id="cd05016">
    <property type="entry name" value="SIS_PGI_2"/>
    <property type="match status" value="1"/>
</dbReference>
<keyword evidence="3 7" id="KW-0312">Gluconeogenesis</keyword>
<dbReference type="GO" id="GO:0051156">
    <property type="term" value="P:glucose 6-phosphate metabolic process"/>
    <property type="evidence" value="ECO:0007669"/>
    <property type="project" value="TreeGrafter"/>
</dbReference>
<keyword evidence="4 7" id="KW-0324">Glycolysis</keyword>
<comment type="pathway">
    <text evidence="1 7 8">Carbohydrate degradation; glycolysis; D-glyceraldehyde 3-phosphate and glycerone phosphate from D-glucose: step 2/4.</text>
</comment>
<comment type="catalytic activity">
    <reaction evidence="6 7 8">
        <text>alpha-D-glucose 6-phosphate = beta-D-fructose 6-phosphate</text>
        <dbReference type="Rhea" id="RHEA:11816"/>
        <dbReference type="ChEBI" id="CHEBI:57634"/>
        <dbReference type="ChEBI" id="CHEBI:58225"/>
        <dbReference type="EC" id="5.3.1.9"/>
    </reaction>
</comment>
<dbReference type="EC" id="5.3.1.9" evidence="7"/>
<dbReference type="UniPathway" id="UPA00138"/>
<dbReference type="GO" id="GO:0005829">
    <property type="term" value="C:cytosol"/>
    <property type="evidence" value="ECO:0007669"/>
    <property type="project" value="TreeGrafter"/>
</dbReference>
<dbReference type="AlphaFoldDB" id="E0UP65"/>
<dbReference type="GO" id="GO:0048029">
    <property type="term" value="F:monosaccharide binding"/>
    <property type="evidence" value="ECO:0007669"/>
    <property type="project" value="TreeGrafter"/>
</dbReference>
<dbReference type="GO" id="GO:0004347">
    <property type="term" value="F:glucose-6-phosphate isomerase activity"/>
    <property type="evidence" value="ECO:0007669"/>
    <property type="project" value="UniProtKB-UniRule"/>
</dbReference>
<dbReference type="InterPro" id="IPR046348">
    <property type="entry name" value="SIS_dom_sf"/>
</dbReference>
<comment type="similarity">
    <text evidence="2 7 8">Belongs to the GPI family.</text>
</comment>
<dbReference type="Gene3D" id="3.40.50.10490">
    <property type="entry name" value="Glucose-6-phosphate isomerase like protein, domain 1"/>
    <property type="match status" value="2"/>
</dbReference>
<evidence type="ECO:0000256" key="5">
    <source>
        <dbReference type="ARBA" id="ARBA00023235"/>
    </source>
</evidence>
<keyword evidence="10" id="KW-1185">Reference proteome</keyword>
<keyword evidence="5 7" id="KW-0413">Isomerase</keyword>
<dbReference type="PROSITE" id="PS00174">
    <property type="entry name" value="P_GLUCOSE_ISOMERASE_2"/>
    <property type="match status" value="1"/>
</dbReference>
<accession>E0UP65</accession>
<evidence type="ECO:0000256" key="3">
    <source>
        <dbReference type="ARBA" id="ARBA00022432"/>
    </source>
</evidence>
<dbReference type="HAMAP" id="MF_00473">
    <property type="entry name" value="G6P_isomerase"/>
    <property type="match status" value="1"/>
</dbReference>
<dbReference type="PANTHER" id="PTHR11469:SF1">
    <property type="entry name" value="GLUCOSE-6-PHOSPHATE ISOMERASE"/>
    <property type="match status" value="1"/>
</dbReference>
<comment type="function">
    <text evidence="7">Catalyzes the reversible isomerization of glucose-6-phosphate to fructose-6-phosphate.</text>
</comment>
<feature type="active site" description="Proton donor" evidence="7">
    <location>
        <position position="268"/>
    </location>
</feature>
<evidence type="ECO:0000256" key="2">
    <source>
        <dbReference type="ARBA" id="ARBA00006604"/>
    </source>
</evidence>
<evidence type="ECO:0000256" key="6">
    <source>
        <dbReference type="ARBA" id="ARBA00029321"/>
    </source>
</evidence>
<evidence type="ECO:0000313" key="9">
    <source>
        <dbReference type="EMBL" id="ADN08529.1"/>
    </source>
</evidence>
<dbReference type="GO" id="GO:0006096">
    <property type="term" value="P:glycolytic process"/>
    <property type="evidence" value="ECO:0007669"/>
    <property type="project" value="UniProtKB-UniRule"/>
</dbReference>
<evidence type="ECO:0000256" key="4">
    <source>
        <dbReference type="ARBA" id="ARBA00023152"/>
    </source>
</evidence>
<dbReference type="CDD" id="cd05015">
    <property type="entry name" value="SIS_PGI_1"/>
    <property type="match status" value="1"/>
</dbReference>
<evidence type="ECO:0000313" key="10">
    <source>
        <dbReference type="Proteomes" id="UP000007803"/>
    </source>
</evidence>
<dbReference type="EMBL" id="CP002205">
    <property type="protein sequence ID" value="ADN08529.1"/>
    <property type="molecule type" value="Genomic_DNA"/>
</dbReference>
<dbReference type="InterPro" id="IPR001672">
    <property type="entry name" value="G6P_Isomerase"/>
</dbReference>
<protein>
    <recommendedName>
        <fullName evidence="7">Glucose-6-phosphate isomerase</fullName>
        <shortName evidence="7">GPI</shortName>
        <ecNumber evidence="7">5.3.1.9</ecNumber>
    </recommendedName>
    <alternativeName>
        <fullName evidence="7">Phosphoglucose isomerase</fullName>
        <shortName evidence="7">PGI</shortName>
    </alternativeName>
    <alternativeName>
        <fullName evidence="7">Phosphohexose isomerase</fullName>
        <shortName evidence="7">PHI</shortName>
    </alternativeName>
</protein>
<dbReference type="HOGENOM" id="CLU_037303_1_0_7"/>
<dbReference type="NCBIfam" id="NF003016">
    <property type="entry name" value="PRK03868.1"/>
    <property type="match status" value="1"/>
</dbReference>
<sequence length="420" mass="47131">MIEFDNDFTWESDKSIDEMMQEAYQKILLEKENGVSGYFTLGEDSLEIMEDALAYAASNEFIKKSDTIVIIGIGGSSLGTKAIDSIFKHQNTDVKKMLFLENPDEIDLSEKLASIEKEKTLFIIVSKSGSTIETISIFKEIIERFSLDFADGDKSRVTTITDEDSVLHKFSKYYGIESFLIPSNVGGRFSVLSAVGVVPLAIAGYDMKSILEGASIMAERFFTKKENHILKKAVFLTKHKKETPMNVVFSYANCLEDFTKWYVQLWGESLGKIDKQGNHTGLTPIGHIGSVDQHSFLQLIMQGPRDKTVTFIKVDNFEKDIKVPDITLKFIEKTDYINGYSFNELIDGECEATKESIVKEGINVDAVTLDVLNEKNIGKLIMYYELLTSLCGIMLGVNTYDQPGVEIGKQILLKKFTKSS</sequence>
<evidence type="ECO:0000256" key="8">
    <source>
        <dbReference type="RuleBase" id="RU000612"/>
    </source>
</evidence>
<feature type="active site" evidence="7">
    <location>
        <position position="409"/>
    </location>
</feature>
<dbReference type="SUPFAM" id="SSF53697">
    <property type="entry name" value="SIS domain"/>
    <property type="match status" value="1"/>
</dbReference>
<proteinExistence type="inferred from homology"/>
<name>E0UP65_SULAO</name>
<dbReference type="eggNOG" id="COG0166">
    <property type="taxonomic scope" value="Bacteria"/>
</dbReference>
<dbReference type="RefSeq" id="WP_013326285.1">
    <property type="nucleotide sequence ID" value="NC_014506.1"/>
</dbReference>
<dbReference type="KEGG" id="sua:Saut_0480"/>
<dbReference type="InterPro" id="IPR018189">
    <property type="entry name" value="Phosphoglucose_isomerase_CS"/>
</dbReference>
<evidence type="ECO:0000256" key="1">
    <source>
        <dbReference type="ARBA" id="ARBA00004926"/>
    </source>
</evidence>
<dbReference type="Proteomes" id="UP000007803">
    <property type="component" value="Chromosome"/>
</dbReference>
<dbReference type="UniPathway" id="UPA00109">
    <property type="reaction ID" value="UER00181"/>
</dbReference>
<dbReference type="STRING" id="563040.Saut_0480"/>
<comment type="subcellular location">
    <subcellularLocation>
        <location evidence="7">Cytoplasm</location>
    </subcellularLocation>
</comment>
<dbReference type="PRINTS" id="PR00662">
    <property type="entry name" value="G6PISOMERASE"/>
</dbReference>
<dbReference type="GO" id="GO:0097367">
    <property type="term" value="F:carbohydrate derivative binding"/>
    <property type="evidence" value="ECO:0007669"/>
    <property type="project" value="InterPro"/>
</dbReference>
<dbReference type="PROSITE" id="PS00765">
    <property type="entry name" value="P_GLUCOSE_ISOMERASE_1"/>
    <property type="match status" value="1"/>
</dbReference>
<gene>
    <name evidence="7" type="primary">pgi</name>
    <name evidence="9" type="ordered locus">Saut_0480</name>
</gene>
<comment type="pathway">
    <text evidence="7">Carbohydrate biosynthesis; gluconeogenesis.</text>
</comment>
<evidence type="ECO:0000256" key="7">
    <source>
        <dbReference type="HAMAP-Rule" id="MF_00473"/>
    </source>
</evidence>
<dbReference type="PROSITE" id="PS51463">
    <property type="entry name" value="P_GLUCOSE_ISOMERASE_3"/>
    <property type="match status" value="1"/>
</dbReference>
<dbReference type="GO" id="GO:0006094">
    <property type="term" value="P:gluconeogenesis"/>
    <property type="evidence" value="ECO:0007669"/>
    <property type="project" value="UniProtKB-UniRule"/>
</dbReference>
<keyword evidence="7" id="KW-0963">Cytoplasm</keyword>
<dbReference type="InterPro" id="IPR035476">
    <property type="entry name" value="SIS_PGI_1"/>
</dbReference>
<dbReference type="PANTHER" id="PTHR11469">
    <property type="entry name" value="GLUCOSE-6-PHOSPHATE ISOMERASE"/>
    <property type="match status" value="1"/>
</dbReference>
<feature type="active site" evidence="7">
    <location>
        <position position="294"/>
    </location>
</feature>
<reference evidence="10" key="1">
    <citation type="journal article" date="2010" name="Stand. Genomic Sci.">
        <title>Complete genome sequence of Sulfurimonas autotrophica type strain (OK10).</title>
        <authorList>
            <person name="Sikorski J."/>
            <person name="Munk C."/>
            <person name="Lapidus A."/>
            <person name="Djao O."/>
            <person name="Lucas S."/>
            <person name="Glavina Del Rio T."/>
            <person name="Nolan M."/>
            <person name="Tice H."/>
            <person name="Han C."/>
            <person name="Cheng J."/>
            <person name="Tapia R."/>
            <person name="Goodwin L."/>
            <person name="Pitluck S."/>
            <person name="Liolios K."/>
            <person name="Ivanova N."/>
            <person name="Mavromatis K."/>
            <person name="Mikhailova N."/>
            <person name="Pati A."/>
            <person name="Sims D."/>
            <person name="Meincke L."/>
            <person name="Brettin T."/>
            <person name="Detter J."/>
            <person name="Chen A."/>
            <person name="Palaniappan K."/>
            <person name="Land M."/>
            <person name="Hauser L."/>
            <person name="Chang Y."/>
            <person name="Jeffries C."/>
            <person name="Rohde M."/>
            <person name="Lang E."/>
            <person name="Spring S."/>
            <person name="Goker M."/>
            <person name="Woyke T."/>
            <person name="Bristow J."/>
            <person name="Eisen J."/>
            <person name="Markowitz V."/>
            <person name="Hugenholtz P."/>
            <person name="Kyrpides N."/>
            <person name="Klenk H."/>
        </authorList>
    </citation>
    <scope>NUCLEOTIDE SEQUENCE [LARGE SCALE GENOMIC DNA]</scope>
    <source>
        <strain evidence="10">ATCC BAA-671 / DSM 16294 / JCM 11897 / OK10</strain>
    </source>
</reference>
<dbReference type="OrthoDB" id="140919at2"/>